<protein>
    <submittedName>
        <fullName evidence="1">Uncharacterized protein</fullName>
    </submittedName>
</protein>
<dbReference type="Proteomes" id="UP000270094">
    <property type="component" value="Unassembled WGS sequence"/>
</dbReference>
<evidence type="ECO:0000313" key="2">
    <source>
        <dbReference type="Proteomes" id="UP000270094"/>
    </source>
</evidence>
<dbReference type="AlphaFoldDB" id="A0A3P7KV35"/>
<dbReference type="EMBL" id="UYYB01019412">
    <property type="protein sequence ID" value="VDM71228.1"/>
    <property type="molecule type" value="Genomic_DNA"/>
</dbReference>
<accession>A0A3P7KV35</accession>
<reference evidence="1 2" key="1">
    <citation type="submission" date="2018-11" db="EMBL/GenBank/DDBJ databases">
        <authorList>
            <consortium name="Pathogen Informatics"/>
        </authorList>
    </citation>
    <scope>NUCLEOTIDE SEQUENCE [LARGE SCALE GENOMIC DNA]</scope>
</reference>
<organism evidence="1 2">
    <name type="scientific">Strongylus vulgaris</name>
    <name type="common">Blood worm</name>
    <dbReference type="NCBI Taxonomy" id="40348"/>
    <lineage>
        <taxon>Eukaryota</taxon>
        <taxon>Metazoa</taxon>
        <taxon>Ecdysozoa</taxon>
        <taxon>Nematoda</taxon>
        <taxon>Chromadorea</taxon>
        <taxon>Rhabditida</taxon>
        <taxon>Rhabditina</taxon>
        <taxon>Rhabditomorpha</taxon>
        <taxon>Strongyloidea</taxon>
        <taxon>Strongylidae</taxon>
        <taxon>Strongylus</taxon>
    </lineage>
</organism>
<dbReference type="OrthoDB" id="10263032at2759"/>
<name>A0A3P7KV35_STRVU</name>
<sequence length="141" mass="16306">MLKCLRMASLLDDTDPRLHVCRVKFLKYKEAARFSEVIGGLVEEMSSQLFTEMDPMVLNDSFKHQHLNSLRHRIAVAECNLVLDPGSESTTKNWLIKSLEDEKLVGRNLKTVVELYDSIKYGRHGTWSKEEVSIHQTIRFL</sequence>
<evidence type="ECO:0000313" key="1">
    <source>
        <dbReference type="EMBL" id="VDM71228.1"/>
    </source>
</evidence>
<proteinExistence type="predicted"/>
<gene>
    <name evidence="1" type="ORF">SVUK_LOCUS6226</name>
</gene>
<keyword evidence="2" id="KW-1185">Reference proteome</keyword>